<gene>
    <name evidence="2" type="ORF">JYB87_14950</name>
</gene>
<proteinExistence type="predicted"/>
<keyword evidence="1" id="KW-0732">Signal</keyword>
<evidence type="ECO:0000313" key="3">
    <source>
        <dbReference type="Proteomes" id="UP000662770"/>
    </source>
</evidence>
<evidence type="ECO:0008006" key="4">
    <source>
        <dbReference type="Google" id="ProtNLM"/>
    </source>
</evidence>
<name>A0ABX7QQP6_9GAMM</name>
<dbReference type="RefSeq" id="WP_207354257.1">
    <property type="nucleotide sequence ID" value="NZ_CP071503.1"/>
</dbReference>
<accession>A0ABX7QQP6</accession>
<organism evidence="2 3">
    <name type="scientific">Shewanella avicenniae</name>
    <dbReference type="NCBI Taxonomy" id="2814294"/>
    <lineage>
        <taxon>Bacteria</taxon>
        <taxon>Pseudomonadati</taxon>
        <taxon>Pseudomonadota</taxon>
        <taxon>Gammaproteobacteria</taxon>
        <taxon>Alteromonadales</taxon>
        <taxon>Shewanellaceae</taxon>
        <taxon>Shewanella</taxon>
    </lineage>
</organism>
<dbReference type="Proteomes" id="UP000662770">
    <property type="component" value="Chromosome"/>
</dbReference>
<feature type="chain" id="PRO_5047309933" description="OmpA family protein" evidence="1">
    <location>
        <begin position="22"/>
        <end position="140"/>
    </location>
</feature>
<dbReference type="InterPro" id="IPR036737">
    <property type="entry name" value="OmpA-like_sf"/>
</dbReference>
<dbReference type="Gene3D" id="3.30.1330.60">
    <property type="entry name" value="OmpA-like domain"/>
    <property type="match status" value="1"/>
</dbReference>
<protein>
    <recommendedName>
        <fullName evidence="4">OmpA family protein</fullName>
    </recommendedName>
</protein>
<evidence type="ECO:0000256" key="1">
    <source>
        <dbReference type="SAM" id="SignalP"/>
    </source>
</evidence>
<keyword evidence="3" id="KW-1185">Reference proteome</keyword>
<dbReference type="EMBL" id="CP071503">
    <property type="protein sequence ID" value="QSX33021.1"/>
    <property type="molecule type" value="Genomic_DNA"/>
</dbReference>
<evidence type="ECO:0000313" key="2">
    <source>
        <dbReference type="EMBL" id="QSX33021.1"/>
    </source>
</evidence>
<reference evidence="2 3" key="1">
    <citation type="submission" date="2021-03" db="EMBL/GenBank/DDBJ databases">
        <title>Novel species identification of genus Shewanella.</title>
        <authorList>
            <person name="Liu G."/>
            <person name="Zhang Q."/>
        </authorList>
    </citation>
    <scope>NUCLEOTIDE SEQUENCE [LARGE SCALE GENOMIC DNA]</scope>
    <source>
        <strain evidence="2 3">FJAT-51800</strain>
    </source>
</reference>
<feature type="signal peptide" evidence="1">
    <location>
        <begin position="1"/>
        <end position="21"/>
    </location>
</feature>
<sequence length="140" mass="15808">MMRAIALSTVLILLFSKSVMASCSDQQQLGQVEYPSNSSYFNAQASNKLDEISKATHDKGNGYLVLEFNLFPVAADKKLQQYNMWLANRRIERVKQYLAKSKLTTPIVTRIKTAAPMEQRQVDIVWCSLSGEAPQQVINH</sequence>